<evidence type="ECO:0000313" key="2">
    <source>
        <dbReference type="Proteomes" id="UP001054252"/>
    </source>
</evidence>
<gene>
    <name evidence="1" type="ORF">SLEP1_g58752</name>
</gene>
<comment type="caution">
    <text evidence="1">The sequence shown here is derived from an EMBL/GenBank/DDBJ whole genome shotgun (WGS) entry which is preliminary data.</text>
</comment>
<proteinExistence type="predicted"/>
<sequence>MDHFYYKFYALLTASCQLMLKNGKQPHKKWPYLPTLETF</sequence>
<reference evidence="1 2" key="1">
    <citation type="journal article" date="2021" name="Commun. Biol.">
        <title>The genome of Shorea leprosula (Dipterocarpaceae) highlights the ecological relevance of drought in aseasonal tropical rainforests.</title>
        <authorList>
            <person name="Ng K.K.S."/>
            <person name="Kobayashi M.J."/>
            <person name="Fawcett J.A."/>
            <person name="Hatakeyama M."/>
            <person name="Paape T."/>
            <person name="Ng C.H."/>
            <person name="Ang C.C."/>
            <person name="Tnah L.H."/>
            <person name="Lee C.T."/>
            <person name="Nishiyama T."/>
            <person name="Sese J."/>
            <person name="O'Brien M.J."/>
            <person name="Copetti D."/>
            <person name="Mohd Noor M.I."/>
            <person name="Ong R.C."/>
            <person name="Putra M."/>
            <person name="Sireger I.Z."/>
            <person name="Indrioko S."/>
            <person name="Kosugi Y."/>
            <person name="Izuno A."/>
            <person name="Isagi Y."/>
            <person name="Lee S.L."/>
            <person name="Shimizu K.K."/>
        </authorList>
    </citation>
    <scope>NUCLEOTIDE SEQUENCE [LARGE SCALE GENOMIC DNA]</scope>
    <source>
        <strain evidence="1">214</strain>
    </source>
</reference>
<protein>
    <submittedName>
        <fullName evidence="1">Uncharacterized protein</fullName>
    </submittedName>
</protein>
<name>A0AAV5MQC8_9ROSI</name>
<evidence type="ECO:0000313" key="1">
    <source>
        <dbReference type="EMBL" id="GKV52161.1"/>
    </source>
</evidence>
<keyword evidence="2" id="KW-1185">Reference proteome</keyword>
<accession>A0AAV5MQC8</accession>
<organism evidence="1 2">
    <name type="scientific">Rubroshorea leprosula</name>
    <dbReference type="NCBI Taxonomy" id="152421"/>
    <lineage>
        <taxon>Eukaryota</taxon>
        <taxon>Viridiplantae</taxon>
        <taxon>Streptophyta</taxon>
        <taxon>Embryophyta</taxon>
        <taxon>Tracheophyta</taxon>
        <taxon>Spermatophyta</taxon>
        <taxon>Magnoliopsida</taxon>
        <taxon>eudicotyledons</taxon>
        <taxon>Gunneridae</taxon>
        <taxon>Pentapetalae</taxon>
        <taxon>rosids</taxon>
        <taxon>malvids</taxon>
        <taxon>Malvales</taxon>
        <taxon>Dipterocarpaceae</taxon>
        <taxon>Rubroshorea</taxon>
    </lineage>
</organism>
<dbReference type="Proteomes" id="UP001054252">
    <property type="component" value="Unassembled WGS sequence"/>
</dbReference>
<dbReference type="AlphaFoldDB" id="A0AAV5MQC8"/>
<dbReference type="EMBL" id="BPVZ01000622">
    <property type="protein sequence ID" value="GKV52161.1"/>
    <property type="molecule type" value="Genomic_DNA"/>
</dbReference>